<evidence type="ECO:0000259" key="2">
    <source>
        <dbReference type="Pfam" id="PF04149"/>
    </source>
</evidence>
<dbReference type="OrthoDB" id="4570646at2"/>
<keyword evidence="4" id="KW-1185">Reference proteome</keyword>
<protein>
    <recommendedName>
        <fullName evidence="2">DUF397 domain-containing protein</fullName>
    </recommendedName>
</protein>
<dbReference type="Pfam" id="PF04149">
    <property type="entry name" value="DUF397"/>
    <property type="match status" value="2"/>
</dbReference>
<dbReference type="STRING" id="2017.SAMN05444320_10915"/>
<dbReference type="Proteomes" id="UP000184501">
    <property type="component" value="Unassembled WGS sequence"/>
</dbReference>
<organism evidence="3 4">
    <name type="scientific">Streptoalloteichus hindustanus</name>
    <dbReference type="NCBI Taxonomy" id="2017"/>
    <lineage>
        <taxon>Bacteria</taxon>
        <taxon>Bacillati</taxon>
        <taxon>Actinomycetota</taxon>
        <taxon>Actinomycetes</taxon>
        <taxon>Pseudonocardiales</taxon>
        <taxon>Pseudonocardiaceae</taxon>
        <taxon>Streptoalloteichus</taxon>
    </lineage>
</organism>
<dbReference type="RefSeq" id="WP_073487555.1">
    <property type="nucleotide sequence ID" value="NZ_FQVN01000009.1"/>
</dbReference>
<dbReference type="AlphaFoldDB" id="A0A1M5JS60"/>
<dbReference type="InterPro" id="IPR007278">
    <property type="entry name" value="DUF397"/>
</dbReference>
<gene>
    <name evidence="3" type="ORF">SAMN05444320_10915</name>
</gene>
<evidence type="ECO:0000313" key="4">
    <source>
        <dbReference type="Proteomes" id="UP000184501"/>
    </source>
</evidence>
<name>A0A1M5JS60_STRHI</name>
<sequence length="101" mass="10461">MSASHVPKATSPDPKWRKSGRSGPNGGACVEVADLAPLWRKSSHSGPNGGECVEVANLTGPVGVRDSKNPTGPALAFSPTAWTSFMQTTKSGRLNLPSTES</sequence>
<feature type="domain" description="DUF397" evidence="2">
    <location>
        <begin position="15"/>
        <end position="35"/>
    </location>
</feature>
<dbReference type="EMBL" id="FQVN01000009">
    <property type="protein sequence ID" value="SHG43386.1"/>
    <property type="molecule type" value="Genomic_DNA"/>
</dbReference>
<accession>A0A1M5JS60</accession>
<feature type="domain" description="DUF397" evidence="2">
    <location>
        <begin position="39"/>
        <end position="90"/>
    </location>
</feature>
<feature type="region of interest" description="Disordered" evidence="1">
    <location>
        <begin position="1"/>
        <end position="28"/>
    </location>
</feature>
<evidence type="ECO:0000256" key="1">
    <source>
        <dbReference type="SAM" id="MobiDB-lite"/>
    </source>
</evidence>
<proteinExistence type="predicted"/>
<evidence type="ECO:0000313" key="3">
    <source>
        <dbReference type="EMBL" id="SHG43386.1"/>
    </source>
</evidence>
<reference evidence="3 4" key="1">
    <citation type="submission" date="2016-11" db="EMBL/GenBank/DDBJ databases">
        <authorList>
            <person name="Jaros S."/>
            <person name="Januszkiewicz K."/>
            <person name="Wedrychowicz H."/>
        </authorList>
    </citation>
    <scope>NUCLEOTIDE SEQUENCE [LARGE SCALE GENOMIC DNA]</scope>
    <source>
        <strain evidence="3 4">DSM 44523</strain>
    </source>
</reference>